<reference evidence="1" key="1">
    <citation type="submission" date="2020-07" db="EMBL/GenBank/DDBJ databases">
        <title>Multicomponent nature underlies the extraordinary mechanical properties of spider dragline silk.</title>
        <authorList>
            <person name="Kono N."/>
            <person name="Nakamura H."/>
            <person name="Mori M."/>
            <person name="Yoshida Y."/>
            <person name="Ohtoshi R."/>
            <person name="Malay A.D."/>
            <person name="Moran D.A.P."/>
            <person name="Tomita M."/>
            <person name="Numata K."/>
            <person name="Arakawa K."/>
        </authorList>
    </citation>
    <scope>NUCLEOTIDE SEQUENCE</scope>
</reference>
<accession>A0A8X6J175</accession>
<dbReference type="Proteomes" id="UP000887116">
    <property type="component" value="Unassembled WGS sequence"/>
</dbReference>
<proteinExistence type="predicted"/>
<name>A0A8X6J175_TRICU</name>
<keyword evidence="2" id="KW-1185">Reference proteome</keyword>
<dbReference type="OrthoDB" id="422540at2759"/>
<comment type="caution">
    <text evidence="1">The sequence shown here is derived from an EMBL/GenBank/DDBJ whole genome shotgun (WGS) entry which is preliminary data.</text>
</comment>
<protein>
    <submittedName>
        <fullName evidence="1">Transposon Tf2-9 polyprotein</fullName>
    </submittedName>
</protein>
<dbReference type="PANTHER" id="PTHR38681:SF1">
    <property type="entry name" value="RETROVIRUS-RELATED POL POLYPROTEIN FROM TRANSPOSON 412-LIKE PROTEIN"/>
    <property type="match status" value="1"/>
</dbReference>
<sequence length="125" mass="14270">MLVVPSILLGIRTSVKDPLQCSVTEMDRTKRSLVPPYRGPHQVLSRSPKHFTIQVGTRKQTISVDRLKPTFQLSEDSTCRIIVLFFVWESKLLFHSGLQGTSFSNGSLFKRKLSNEMRAMNYAKK</sequence>
<dbReference type="AlphaFoldDB" id="A0A8X6J175"/>
<gene>
    <name evidence="1" type="primary">Tf2-9_1</name>
    <name evidence="1" type="ORF">TNCT_376181</name>
</gene>
<organism evidence="1 2">
    <name type="scientific">Trichonephila clavata</name>
    <name type="common">Joro spider</name>
    <name type="synonym">Nephila clavata</name>
    <dbReference type="NCBI Taxonomy" id="2740835"/>
    <lineage>
        <taxon>Eukaryota</taxon>
        <taxon>Metazoa</taxon>
        <taxon>Ecdysozoa</taxon>
        <taxon>Arthropoda</taxon>
        <taxon>Chelicerata</taxon>
        <taxon>Arachnida</taxon>
        <taxon>Araneae</taxon>
        <taxon>Araneomorphae</taxon>
        <taxon>Entelegynae</taxon>
        <taxon>Araneoidea</taxon>
        <taxon>Nephilidae</taxon>
        <taxon>Trichonephila</taxon>
    </lineage>
</organism>
<dbReference type="EMBL" id="BMAO01029559">
    <property type="protein sequence ID" value="GFR32644.1"/>
    <property type="molecule type" value="Genomic_DNA"/>
</dbReference>
<dbReference type="PANTHER" id="PTHR38681">
    <property type="entry name" value="RETROVIRUS-RELATED POL POLYPROTEIN FROM TRANSPOSON 412-LIKE PROTEIN-RELATED"/>
    <property type="match status" value="1"/>
</dbReference>
<evidence type="ECO:0000313" key="1">
    <source>
        <dbReference type="EMBL" id="GFR32644.1"/>
    </source>
</evidence>
<evidence type="ECO:0000313" key="2">
    <source>
        <dbReference type="Proteomes" id="UP000887116"/>
    </source>
</evidence>